<sequence>MCQRFNKLRKLRETQAALPIAQYREEIIQTLAKYNVLIIAGDTGCGKSTQLPQFLLRAGYENIACTQPRRIACVSLSKRVAYETLNEYSSQIGYQIRFEKSKTQHTKVVFITEGLLLRQVSTDSMLSNYNVIVLDEVHERHLHGDFLLGIVKCLVYQRQDVKIILMSATINTELFQNYFQGLAPILQVPGRLYPIKVHYRPISVEELTTRSGKLNPAPYVRVLQLIDDKFPQDERGDVLMFLSGVNEISIVAEATKVYADVTKRWIILPLHSMLSIDDQDKAFDYPPEGIRKCIIATNIAETSITIDGIRFVVDSGKVKEMAYDPTSKLQRLKEFWISRASAEQRKGRAGRTGPGVCYRIYSEAEYDELQPYSTPEIQRVPLDSLLLQMIAIGIPDCRKFPFIEPPSEESMENSLARLKEQGALNDDESLTPIGKTLSNLPVDVMLGKMLIMGTLFEQVQAVLSLAAAMSVQSPLTSWAQRDPDCVAARKSLESDHGDPLTLLNAYRAWLEEKADDGNRTKKWCKRRGFEEQRFYEMTKLRQQFKALLKDSGLLKESQGPSVSSAERSMRHGEVKQLRSLKKEYHMTSSRKKKFLKLDSEYGQGEDLPSDNEEDGDGSIDIKDVEFRLRNDSRQVKDLLHTSSTYGYEDVTMLKVILCSGLYPQYGVPDDFNKYKVALTRTKCFIHGAKDLRTLLETNKPYLMNTTRMPAVQSLILFAHTIDTDPAMTRFVFDSWMEVVFTDSASARMMLICGIELRDTWSQLLKVRLMQIDEPQSSSDTRKGRELSFRLVKFLRSETFYTIKRLLAADQKDMYNKHTSYGIPSECDEDELRFESGWDVMHNMMKGGLSLTSFLTFGCR</sequence>
<dbReference type="CDD" id="cd18791">
    <property type="entry name" value="SF2_C_RHA"/>
    <property type="match status" value="1"/>
</dbReference>
<dbReference type="PANTHER" id="PTHR18934">
    <property type="entry name" value="ATP-DEPENDENT RNA HELICASE"/>
    <property type="match status" value="1"/>
</dbReference>
<evidence type="ECO:0000256" key="1">
    <source>
        <dbReference type="ARBA" id="ARBA00022741"/>
    </source>
</evidence>
<dbReference type="InterPro" id="IPR011545">
    <property type="entry name" value="DEAD/DEAH_box_helicase_dom"/>
</dbReference>
<dbReference type="GO" id="GO:0016787">
    <property type="term" value="F:hydrolase activity"/>
    <property type="evidence" value="ECO:0007669"/>
    <property type="project" value="UniProtKB-KW"/>
</dbReference>
<dbReference type="InterPro" id="IPR007502">
    <property type="entry name" value="Helicase-assoc_dom"/>
</dbReference>
<dbReference type="Gene3D" id="3.40.50.300">
    <property type="entry name" value="P-loop containing nucleotide triphosphate hydrolases"/>
    <property type="match status" value="2"/>
</dbReference>
<dbReference type="SMART" id="SM00487">
    <property type="entry name" value="DEXDc"/>
    <property type="match status" value="1"/>
</dbReference>
<dbReference type="OrthoDB" id="3363059at2759"/>
<dbReference type="PROSITE" id="PS51192">
    <property type="entry name" value="HELICASE_ATP_BIND_1"/>
    <property type="match status" value="1"/>
</dbReference>
<feature type="domain" description="Helicase C-terminal" evidence="7">
    <location>
        <begin position="225"/>
        <end position="393"/>
    </location>
</feature>
<dbReference type="STRING" id="48709.A0A1D2N7X6"/>
<keyword evidence="1" id="KW-0547">Nucleotide-binding</keyword>
<keyword evidence="2" id="KW-0378">Hydrolase</keyword>
<dbReference type="InterPro" id="IPR001650">
    <property type="entry name" value="Helicase_C-like"/>
</dbReference>
<dbReference type="Proteomes" id="UP000094527">
    <property type="component" value="Unassembled WGS sequence"/>
</dbReference>
<dbReference type="SMART" id="SM00847">
    <property type="entry name" value="HA2"/>
    <property type="match status" value="1"/>
</dbReference>
<dbReference type="SMART" id="SM00490">
    <property type="entry name" value="HELICc"/>
    <property type="match status" value="1"/>
</dbReference>
<reference evidence="8 9" key="1">
    <citation type="journal article" date="2016" name="Genome Biol. Evol.">
        <title>Gene Family Evolution Reflects Adaptation to Soil Environmental Stressors in the Genome of the Collembolan Orchesella cincta.</title>
        <authorList>
            <person name="Faddeeva-Vakhrusheva A."/>
            <person name="Derks M.F."/>
            <person name="Anvar S.Y."/>
            <person name="Agamennone V."/>
            <person name="Suring W."/>
            <person name="Smit S."/>
            <person name="van Straalen N.M."/>
            <person name="Roelofs D."/>
        </authorList>
    </citation>
    <scope>NUCLEOTIDE SEQUENCE [LARGE SCALE GENOMIC DNA]</scope>
    <source>
        <tissue evidence="8">Mixed pool</tissue>
    </source>
</reference>
<dbReference type="InterPro" id="IPR014001">
    <property type="entry name" value="Helicase_ATP-bd"/>
</dbReference>
<dbReference type="EMBL" id="LJIJ01000159">
    <property type="protein sequence ID" value="ODN01337.1"/>
    <property type="molecule type" value="Genomic_DNA"/>
</dbReference>
<dbReference type="InterPro" id="IPR048333">
    <property type="entry name" value="HA2_WH"/>
</dbReference>
<dbReference type="Pfam" id="PF00270">
    <property type="entry name" value="DEAD"/>
    <property type="match status" value="1"/>
</dbReference>
<evidence type="ECO:0000256" key="5">
    <source>
        <dbReference type="SAM" id="MobiDB-lite"/>
    </source>
</evidence>
<dbReference type="PANTHER" id="PTHR18934:SF221">
    <property type="entry name" value="ATP-DEPENDENT RNA HELICASE DHX34-RELATED"/>
    <property type="match status" value="1"/>
</dbReference>
<evidence type="ECO:0000256" key="2">
    <source>
        <dbReference type="ARBA" id="ARBA00022801"/>
    </source>
</evidence>
<dbReference type="AlphaFoldDB" id="A0A1D2N7X6"/>
<dbReference type="GO" id="GO:0004386">
    <property type="term" value="F:helicase activity"/>
    <property type="evidence" value="ECO:0007669"/>
    <property type="project" value="UniProtKB-KW"/>
</dbReference>
<name>A0A1D2N7X6_ORCCI</name>
<feature type="region of interest" description="Disordered" evidence="5">
    <location>
        <begin position="555"/>
        <end position="582"/>
    </location>
</feature>
<proteinExistence type="predicted"/>
<dbReference type="Pfam" id="PF00271">
    <property type="entry name" value="Helicase_C"/>
    <property type="match status" value="1"/>
</dbReference>
<feature type="domain" description="Helicase ATP-binding" evidence="6">
    <location>
        <begin position="28"/>
        <end position="188"/>
    </location>
</feature>
<dbReference type="FunFam" id="1.20.120.1080:FF:000005">
    <property type="entry name" value="ATP-dependent helicase HrpA"/>
    <property type="match status" value="1"/>
</dbReference>
<keyword evidence="9" id="KW-1185">Reference proteome</keyword>
<evidence type="ECO:0000259" key="7">
    <source>
        <dbReference type="PROSITE" id="PS51194"/>
    </source>
</evidence>
<evidence type="ECO:0000259" key="6">
    <source>
        <dbReference type="PROSITE" id="PS51192"/>
    </source>
</evidence>
<dbReference type="Pfam" id="PF21010">
    <property type="entry name" value="HA2_C"/>
    <property type="match status" value="1"/>
</dbReference>
<dbReference type="GO" id="GO:0003723">
    <property type="term" value="F:RNA binding"/>
    <property type="evidence" value="ECO:0007669"/>
    <property type="project" value="TreeGrafter"/>
</dbReference>
<evidence type="ECO:0000313" key="9">
    <source>
        <dbReference type="Proteomes" id="UP000094527"/>
    </source>
</evidence>
<feature type="compositionally biased region" description="Basic and acidic residues" evidence="5">
    <location>
        <begin position="567"/>
        <end position="582"/>
    </location>
</feature>
<gene>
    <name evidence="8" type="ORF">Ocin01_05355</name>
</gene>
<dbReference type="FunFam" id="3.40.50.300:FF:000725">
    <property type="entry name" value="probable ATP-dependent RNA helicase DHX34"/>
    <property type="match status" value="1"/>
</dbReference>
<evidence type="ECO:0000313" key="8">
    <source>
        <dbReference type="EMBL" id="ODN01337.1"/>
    </source>
</evidence>
<keyword evidence="3 8" id="KW-0347">Helicase</keyword>
<dbReference type="SUPFAM" id="SSF52540">
    <property type="entry name" value="P-loop containing nucleoside triphosphate hydrolases"/>
    <property type="match status" value="1"/>
</dbReference>
<dbReference type="PROSITE" id="PS51194">
    <property type="entry name" value="HELICASE_CTER"/>
    <property type="match status" value="1"/>
</dbReference>
<dbReference type="Gene3D" id="1.20.120.1080">
    <property type="match status" value="1"/>
</dbReference>
<dbReference type="OMA" id="FERSRTQ"/>
<keyword evidence="4" id="KW-0067">ATP-binding</keyword>
<comment type="caution">
    <text evidence="8">The sequence shown here is derived from an EMBL/GenBank/DDBJ whole genome shotgun (WGS) entry which is preliminary data.</text>
</comment>
<dbReference type="FunFam" id="3.40.50.300:FF:000540">
    <property type="entry name" value="probable ATP-dependent RNA helicase DHX34"/>
    <property type="match status" value="1"/>
</dbReference>
<accession>A0A1D2N7X6</accession>
<protein>
    <submittedName>
        <fullName evidence="8">Putative ATP-dependent RNA helicase DHX34</fullName>
    </submittedName>
</protein>
<dbReference type="GO" id="GO:0005524">
    <property type="term" value="F:ATP binding"/>
    <property type="evidence" value="ECO:0007669"/>
    <property type="project" value="UniProtKB-KW"/>
</dbReference>
<dbReference type="Pfam" id="PF04408">
    <property type="entry name" value="WHD_HA2"/>
    <property type="match status" value="1"/>
</dbReference>
<dbReference type="InterPro" id="IPR027417">
    <property type="entry name" value="P-loop_NTPase"/>
</dbReference>
<organism evidence="8 9">
    <name type="scientific">Orchesella cincta</name>
    <name type="common">Springtail</name>
    <name type="synonym">Podura cincta</name>
    <dbReference type="NCBI Taxonomy" id="48709"/>
    <lineage>
        <taxon>Eukaryota</taxon>
        <taxon>Metazoa</taxon>
        <taxon>Ecdysozoa</taxon>
        <taxon>Arthropoda</taxon>
        <taxon>Hexapoda</taxon>
        <taxon>Collembola</taxon>
        <taxon>Entomobryomorpha</taxon>
        <taxon>Entomobryoidea</taxon>
        <taxon>Orchesellidae</taxon>
        <taxon>Orchesellinae</taxon>
        <taxon>Orchesella</taxon>
    </lineage>
</organism>
<evidence type="ECO:0000256" key="4">
    <source>
        <dbReference type="ARBA" id="ARBA00022840"/>
    </source>
</evidence>
<evidence type="ECO:0000256" key="3">
    <source>
        <dbReference type="ARBA" id="ARBA00022806"/>
    </source>
</evidence>